<evidence type="ECO:0000313" key="2">
    <source>
        <dbReference type="EMBL" id="JAD62880.1"/>
    </source>
</evidence>
<dbReference type="AlphaFoldDB" id="A0A0A9BNR7"/>
<dbReference type="EMBL" id="GBRH01235015">
    <property type="protein sequence ID" value="JAD62880.1"/>
    <property type="molecule type" value="Transcribed_RNA"/>
</dbReference>
<feature type="compositionally biased region" description="Basic residues" evidence="1">
    <location>
        <begin position="20"/>
        <end position="29"/>
    </location>
</feature>
<protein>
    <submittedName>
        <fullName evidence="2">Uncharacterized protein</fullName>
    </submittedName>
</protein>
<accession>A0A0A9BNR7</accession>
<organism evidence="2">
    <name type="scientific">Arundo donax</name>
    <name type="common">Giant reed</name>
    <name type="synonym">Donax arundinaceus</name>
    <dbReference type="NCBI Taxonomy" id="35708"/>
    <lineage>
        <taxon>Eukaryota</taxon>
        <taxon>Viridiplantae</taxon>
        <taxon>Streptophyta</taxon>
        <taxon>Embryophyta</taxon>
        <taxon>Tracheophyta</taxon>
        <taxon>Spermatophyta</taxon>
        <taxon>Magnoliopsida</taxon>
        <taxon>Liliopsida</taxon>
        <taxon>Poales</taxon>
        <taxon>Poaceae</taxon>
        <taxon>PACMAD clade</taxon>
        <taxon>Arundinoideae</taxon>
        <taxon>Arundineae</taxon>
        <taxon>Arundo</taxon>
    </lineage>
</organism>
<name>A0A0A9BNR7_ARUDO</name>
<feature type="region of interest" description="Disordered" evidence="1">
    <location>
        <begin position="1"/>
        <end position="63"/>
    </location>
</feature>
<evidence type="ECO:0000256" key="1">
    <source>
        <dbReference type="SAM" id="MobiDB-lite"/>
    </source>
</evidence>
<sequence length="63" mass="6673">MTIALSSRLALPVPPAMTRSGRRRGRTKSAKTEPVAVAETKTRKPARPGAGDAKKGCEERGGR</sequence>
<feature type="compositionally biased region" description="Basic and acidic residues" evidence="1">
    <location>
        <begin position="52"/>
        <end position="63"/>
    </location>
</feature>
<reference evidence="2" key="2">
    <citation type="journal article" date="2015" name="Data Brief">
        <title>Shoot transcriptome of the giant reed, Arundo donax.</title>
        <authorList>
            <person name="Barrero R.A."/>
            <person name="Guerrero F.D."/>
            <person name="Moolhuijzen P."/>
            <person name="Goolsby J.A."/>
            <person name="Tidwell J."/>
            <person name="Bellgard S.E."/>
            <person name="Bellgard M.I."/>
        </authorList>
    </citation>
    <scope>NUCLEOTIDE SEQUENCE</scope>
    <source>
        <tissue evidence="2">Shoot tissue taken approximately 20 cm above the soil surface</tissue>
    </source>
</reference>
<proteinExistence type="predicted"/>
<reference evidence="2" key="1">
    <citation type="submission" date="2014-09" db="EMBL/GenBank/DDBJ databases">
        <authorList>
            <person name="Magalhaes I.L.F."/>
            <person name="Oliveira U."/>
            <person name="Santos F.R."/>
            <person name="Vidigal T.H.D.A."/>
            <person name="Brescovit A.D."/>
            <person name="Santos A.J."/>
        </authorList>
    </citation>
    <scope>NUCLEOTIDE SEQUENCE</scope>
    <source>
        <tissue evidence="2">Shoot tissue taken approximately 20 cm above the soil surface</tissue>
    </source>
</reference>